<name>A0AAP8MGT3_9GAMM</name>
<comment type="caution">
    <text evidence="1">The sequence shown here is derived from an EMBL/GenBank/DDBJ whole genome shotgun (WGS) entry which is preliminary data.</text>
</comment>
<organism evidence="1 2">
    <name type="scientific">Halioglobus japonicus</name>
    <dbReference type="NCBI Taxonomy" id="930805"/>
    <lineage>
        <taxon>Bacteria</taxon>
        <taxon>Pseudomonadati</taxon>
        <taxon>Pseudomonadota</taxon>
        <taxon>Gammaproteobacteria</taxon>
        <taxon>Cellvibrionales</taxon>
        <taxon>Halieaceae</taxon>
        <taxon>Halioglobus</taxon>
    </lineage>
</organism>
<dbReference type="KEGG" id="hja:BST95_15290"/>
<keyword evidence="2" id="KW-1185">Reference proteome</keyword>
<gene>
    <name evidence="1" type="primary">hutX</name>
    <name evidence="1" type="ORF">C0029_02895</name>
</gene>
<dbReference type="Pfam" id="PF06228">
    <property type="entry name" value="ChuX_HutX"/>
    <property type="match status" value="1"/>
</dbReference>
<evidence type="ECO:0000313" key="1">
    <source>
        <dbReference type="EMBL" id="PLW87546.1"/>
    </source>
</evidence>
<evidence type="ECO:0000313" key="2">
    <source>
        <dbReference type="Proteomes" id="UP000235162"/>
    </source>
</evidence>
<protein>
    <submittedName>
        <fullName evidence="1">Heme utilization cystosolic carrier protein HutX</fullName>
    </submittedName>
</protein>
<dbReference type="RefSeq" id="WP_084200401.1">
    <property type="nucleotide sequence ID" value="NZ_BMYL01000001.1"/>
</dbReference>
<dbReference type="Proteomes" id="UP000235162">
    <property type="component" value="Unassembled WGS sequence"/>
</dbReference>
<dbReference type="AlphaFoldDB" id="A0AAP8MGT3"/>
<dbReference type="InterPro" id="IPR010413">
    <property type="entry name" value="HutX-like"/>
</dbReference>
<dbReference type="Gene3D" id="3.40.1570.10">
    <property type="entry name" value="HemS/ChuS/ChuX like domains"/>
    <property type="match status" value="1"/>
</dbReference>
<sequence>MGHESAPALAGSEAEALLREVATWGKLTTVILHGGCVFEFKGSFPAGDIGMGFYNLDGCTSGGFEGHIRLDAIASIGFQDKLHRGRASYAFTFNNASGENLFKVFLGRDEQGEVFAAQLEKFNMIRDQLKVAA</sequence>
<dbReference type="SUPFAM" id="SSF144064">
    <property type="entry name" value="Heme iron utilization protein-like"/>
    <property type="match status" value="1"/>
</dbReference>
<proteinExistence type="predicted"/>
<accession>A0AAP8MGT3</accession>
<dbReference type="InterPro" id="IPR053733">
    <property type="entry name" value="Heme_Transport_Util_sf"/>
</dbReference>
<dbReference type="EMBL" id="PKUR01000001">
    <property type="protein sequence ID" value="PLW87546.1"/>
    <property type="molecule type" value="Genomic_DNA"/>
</dbReference>
<dbReference type="NCBIfam" id="TIGR04108">
    <property type="entry name" value="HutX"/>
    <property type="match status" value="1"/>
</dbReference>
<reference evidence="1 2" key="1">
    <citation type="submission" date="2018-01" db="EMBL/GenBank/DDBJ databases">
        <title>The draft genome sequence of Halioglobus japonicus S1-36.</title>
        <authorList>
            <person name="Du Z.-J."/>
            <person name="Shi M.-J."/>
        </authorList>
    </citation>
    <scope>NUCLEOTIDE SEQUENCE [LARGE SCALE GENOMIC DNA]</scope>
    <source>
        <strain evidence="1 2">S1-36</strain>
    </source>
</reference>